<gene>
    <name evidence="1" type="ORF">MARPO_0058s0052</name>
</gene>
<evidence type="ECO:0000313" key="2">
    <source>
        <dbReference type="Proteomes" id="UP000244005"/>
    </source>
</evidence>
<dbReference type="Proteomes" id="UP000244005">
    <property type="component" value="Unassembled WGS sequence"/>
</dbReference>
<dbReference type="EMBL" id="KZ772730">
    <property type="protein sequence ID" value="PTQ37264.1"/>
    <property type="molecule type" value="Genomic_DNA"/>
</dbReference>
<evidence type="ECO:0000313" key="1">
    <source>
        <dbReference type="EMBL" id="PTQ37264.1"/>
    </source>
</evidence>
<dbReference type="AlphaFoldDB" id="A0A2R6WTY4"/>
<accession>A0A2R6WTY4</accession>
<reference evidence="2" key="1">
    <citation type="journal article" date="2017" name="Cell">
        <title>Insights into land plant evolution garnered from the Marchantia polymorpha genome.</title>
        <authorList>
            <person name="Bowman J.L."/>
            <person name="Kohchi T."/>
            <person name="Yamato K.T."/>
            <person name="Jenkins J."/>
            <person name="Shu S."/>
            <person name="Ishizaki K."/>
            <person name="Yamaoka S."/>
            <person name="Nishihama R."/>
            <person name="Nakamura Y."/>
            <person name="Berger F."/>
            <person name="Adam C."/>
            <person name="Aki S.S."/>
            <person name="Althoff F."/>
            <person name="Araki T."/>
            <person name="Arteaga-Vazquez M.A."/>
            <person name="Balasubrmanian S."/>
            <person name="Barry K."/>
            <person name="Bauer D."/>
            <person name="Boehm C.R."/>
            <person name="Briginshaw L."/>
            <person name="Caballero-Perez J."/>
            <person name="Catarino B."/>
            <person name="Chen F."/>
            <person name="Chiyoda S."/>
            <person name="Chovatia M."/>
            <person name="Davies K.M."/>
            <person name="Delmans M."/>
            <person name="Demura T."/>
            <person name="Dierschke T."/>
            <person name="Dolan L."/>
            <person name="Dorantes-Acosta A.E."/>
            <person name="Eklund D.M."/>
            <person name="Florent S.N."/>
            <person name="Flores-Sandoval E."/>
            <person name="Fujiyama A."/>
            <person name="Fukuzawa H."/>
            <person name="Galik B."/>
            <person name="Grimanelli D."/>
            <person name="Grimwood J."/>
            <person name="Grossniklaus U."/>
            <person name="Hamada T."/>
            <person name="Haseloff J."/>
            <person name="Hetherington A.J."/>
            <person name="Higo A."/>
            <person name="Hirakawa Y."/>
            <person name="Hundley H.N."/>
            <person name="Ikeda Y."/>
            <person name="Inoue K."/>
            <person name="Inoue S.I."/>
            <person name="Ishida S."/>
            <person name="Jia Q."/>
            <person name="Kakita M."/>
            <person name="Kanazawa T."/>
            <person name="Kawai Y."/>
            <person name="Kawashima T."/>
            <person name="Kennedy M."/>
            <person name="Kinose K."/>
            <person name="Kinoshita T."/>
            <person name="Kohara Y."/>
            <person name="Koide E."/>
            <person name="Komatsu K."/>
            <person name="Kopischke S."/>
            <person name="Kubo M."/>
            <person name="Kyozuka J."/>
            <person name="Lagercrantz U."/>
            <person name="Lin S.S."/>
            <person name="Lindquist E."/>
            <person name="Lipzen A.M."/>
            <person name="Lu C.W."/>
            <person name="De Luna E."/>
            <person name="Martienssen R.A."/>
            <person name="Minamino N."/>
            <person name="Mizutani M."/>
            <person name="Mizutani M."/>
            <person name="Mochizuki N."/>
            <person name="Monte I."/>
            <person name="Mosher R."/>
            <person name="Nagasaki H."/>
            <person name="Nakagami H."/>
            <person name="Naramoto S."/>
            <person name="Nishitani K."/>
            <person name="Ohtani M."/>
            <person name="Okamoto T."/>
            <person name="Okumura M."/>
            <person name="Phillips J."/>
            <person name="Pollak B."/>
            <person name="Reinders A."/>
            <person name="Rovekamp M."/>
            <person name="Sano R."/>
            <person name="Sawa S."/>
            <person name="Schmid M.W."/>
            <person name="Shirakawa M."/>
            <person name="Solano R."/>
            <person name="Spunde A."/>
            <person name="Suetsugu N."/>
            <person name="Sugano S."/>
            <person name="Sugiyama A."/>
            <person name="Sun R."/>
            <person name="Suzuki Y."/>
            <person name="Takenaka M."/>
            <person name="Takezawa D."/>
            <person name="Tomogane H."/>
            <person name="Tsuzuki M."/>
            <person name="Ueda T."/>
            <person name="Umeda M."/>
            <person name="Ward J.M."/>
            <person name="Watanabe Y."/>
            <person name="Yazaki K."/>
            <person name="Yokoyama R."/>
            <person name="Yoshitake Y."/>
            <person name="Yotsui I."/>
            <person name="Zachgo S."/>
            <person name="Schmutz J."/>
        </authorList>
    </citation>
    <scope>NUCLEOTIDE SEQUENCE [LARGE SCALE GENOMIC DNA]</scope>
    <source>
        <strain evidence="2">Tak-1</strain>
    </source>
</reference>
<name>A0A2R6WTY4_MARPO</name>
<proteinExistence type="predicted"/>
<sequence length="78" mass="9008">MCGDFVKWAADIDIVHVFRAFCFRLDVTSDVLPRRLVDCSLNYFEERNKILQALSDLRVSFCGMLNCGFSKVSRHMIS</sequence>
<dbReference type="Gramene" id="Mp5g20720.1">
    <property type="protein sequence ID" value="Mp5g20720.1.cds"/>
    <property type="gene ID" value="Mp5g20720"/>
</dbReference>
<protein>
    <submittedName>
        <fullName evidence="1">Uncharacterized protein</fullName>
    </submittedName>
</protein>
<organism evidence="1 2">
    <name type="scientific">Marchantia polymorpha</name>
    <name type="common">Common liverwort</name>
    <name type="synonym">Marchantia aquatica</name>
    <dbReference type="NCBI Taxonomy" id="3197"/>
    <lineage>
        <taxon>Eukaryota</taxon>
        <taxon>Viridiplantae</taxon>
        <taxon>Streptophyta</taxon>
        <taxon>Embryophyta</taxon>
        <taxon>Marchantiophyta</taxon>
        <taxon>Marchantiopsida</taxon>
        <taxon>Marchantiidae</taxon>
        <taxon>Marchantiales</taxon>
        <taxon>Marchantiaceae</taxon>
        <taxon>Marchantia</taxon>
    </lineage>
</organism>
<keyword evidence="2" id="KW-1185">Reference proteome</keyword>